<protein>
    <recommendedName>
        <fullName evidence="5">DUF1911 domain-containing protein</fullName>
    </recommendedName>
</protein>
<dbReference type="STRING" id="1235279.C772_00353"/>
<evidence type="ECO:0000259" key="1">
    <source>
        <dbReference type="Pfam" id="PF08928"/>
    </source>
</evidence>
<dbReference type="eggNOG" id="ENOG5032RP7">
    <property type="taxonomic scope" value="Bacteria"/>
</dbReference>
<feature type="domain" description="PoNi N-terminal" evidence="1">
    <location>
        <begin position="164"/>
        <end position="279"/>
    </location>
</feature>
<dbReference type="RefSeq" id="WP_008296892.1">
    <property type="nucleotide sequence ID" value="NZ_AOFT01000002.1"/>
</dbReference>
<organism evidence="3 4">
    <name type="scientific">Bhargavaea cecembensis DSE10</name>
    <dbReference type="NCBI Taxonomy" id="1235279"/>
    <lineage>
        <taxon>Bacteria</taxon>
        <taxon>Bacillati</taxon>
        <taxon>Bacillota</taxon>
        <taxon>Bacilli</taxon>
        <taxon>Bacillales</taxon>
        <taxon>Caryophanaceae</taxon>
        <taxon>Bhargavaea</taxon>
    </lineage>
</organism>
<dbReference type="Pfam" id="PF08928">
    <property type="entry name" value="PoNi_N"/>
    <property type="match status" value="1"/>
</dbReference>
<evidence type="ECO:0000313" key="4">
    <source>
        <dbReference type="Proteomes" id="UP000011919"/>
    </source>
</evidence>
<accession>M7NJD6</accession>
<dbReference type="InterPro" id="IPR015024">
    <property type="entry name" value="PoNi_N"/>
</dbReference>
<dbReference type="InterPro" id="IPR015025">
    <property type="entry name" value="PoNi_C"/>
</dbReference>
<feature type="domain" description="PoNi C-terminal" evidence="2">
    <location>
        <begin position="290"/>
        <end position="395"/>
    </location>
</feature>
<reference evidence="3 4" key="1">
    <citation type="journal article" date="2013" name="Genome Announc.">
        <title>Draft Genome Sequence of Bhargavaea cecembensis Strain DSE10T, Isolated from a Deep-Sea Sediment Sample Collected at a Depth of 5,904 m from the Chagos-Laccadive Ridge System in the Indian Ocean.</title>
        <authorList>
            <person name="Shivaji S."/>
            <person name="Ara S."/>
            <person name="Begum Z."/>
            <person name="Ruth M."/>
            <person name="Singh A."/>
            <person name="Kumar Pinnaka A."/>
        </authorList>
    </citation>
    <scope>NUCLEOTIDE SEQUENCE [LARGE SCALE GENOMIC DNA]</scope>
    <source>
        <strain evidence="3 4">DSE10</strain>
    </source>
</reference>
<dbReference type="SUPFAM" id="SSF160631">
    <property type="entry name" value="SMI1/KNR4-like"/>
    <property type="match status" value="1"/>
</dbReference>
<evidence type="ECO:0000259" key="2">
    <source>
        <dbReference type="Pfam" id="PF08929"/>
    </source>
</evidence>
<keyword evidence="4" id="KW-1185">Reference proteome</keyword>
<dbReference type="Pfam" id="PF14567">
    <property type="entry name" value="SUKH_5"/>
    <property type="match status" value="1"/>
</dbReference>
<evidence type="ECO:0000313" key="3">
    <source>
        <dbReference type="EMBL" id="EMR07337.1"/>
    </source>
</evidence>
<dbReference type="OrthoDB" id="2067926at2"/>
<evidence type="ECO:0008006" key="5">
    <source>
        <dbReference type="Google" id="ProtNLM"/>
    </source>
</evidence>
<dbReference type="InterPro" id="IPR028983">
    <property type="entry name" value="PA2201-like_C"/>
</dbReference>
<dbReference type="EMBL" id="AOFT01000002">
    <property type="protein sequence ID" value="EMR07337.1"/>
    <property type="molecule type" value="Genomic_DNA"/>
</dbReference>
<name>M7NJD6_9BACL</name>
<dbReference type="Gene3D" id="3.40.1580.10">
    <property type="entry name" value="SMI1/KNR4-like"/>
    <property type="match status" value="1"/>
</dbReference>
<sequence length="403" mass="47450">MEERIRVLNERYERLYPDEGTSKRKLRKAEKYLEVSLPLEFREIASFFGGGLLGGIDHFRFDMDVMDKPDICNDTVRFRKYRSLPDSFIVLTEDGDRLILLGTETIPSVFWIKKDDIRKLKKQQPVEVEESWETYADFFEEQLLKEEQALAGGAASLSNDGFVRDFLRDKAYYQRFIAHEEERISEFTSLIKQVIKERGEEDEGVQYGYGVVALFYRTKLLALYSAGYPLDEIKAFLPEVVGWMEKMDDGRYGYDHFQDCVLLLSLAALLEVDEDLFGRISQFASVYQEKDALIDFLLNGGIQKPARRDFLFKRPYRHLERVLFAKDKHQSIWGLKVYLRKFWYEEHDEAAWHDLHLHRDEIYYGYWSFESAAIVKILGLDDSELSGRRYYPSDLVHDRSGKE</sequence>
<dbReference type="Proteomes" id="UP000011919">
    <property type="component" value="Unassembled WGS sequence"/>
</dbReference>
<proteinExistence type="predicted"/>
<dbReference type="Gene3D" id="1.10.3920.10">
    <property type="entry name" value="PA2201 C-terminal domain-like"/>
    <property type="match status" value="1"/>
</dbReference>
<dbReference type="SUPFAM" id="SSF140731">
    <property type="entry name" value="PA2201 C-terminal domain-like"/>
    <property type="match status" value="1"/>
</dbReference>
<dbReference type="AlphaFoldDB" id="M7NJD6"/>
<gene>
    <name evidence="3" type="ORF">C772_00353</name>
</gene>
<dbReference type="InterPro" id="IPR037883">
    <property type="entry name" value="Knr4/Smi1-like_sf"/>
</dbReference>
<comment type="caution">
    <text evidence="3">The sequence shown here is derived from an EMBL/GenBank/DDBJ whole genome shotgun (WGS) entry which is preliminary data.</text>
</comment>
<dbReference type="Pfam" id="PF08929">
    <property type="entry name" value="PoNi_C"/>
    <property type="match status" value="1"/>
</dbReference>